<feature type="domain" description="Bacterial repeat" evidence="3">
    <location>
        <begin position="3808"/>
        <end position="3883"/>
    </location>
</feature>
<gene>
    <name evidence="4" type="ORF">QNJ86_10500</name>
</gene>
<feature type="domain" description="Bacterial repeat" evidence="3">
    <location>
        <begin position="3560"/>
        <end position="3631"/>
    </location>
</feature>
<dbReference type="Proteomes" id="UP001232750">
    <property type="component" value="Unassembled WGS sequence"/>
</dbReference>
<feature type="domain" description="Bacterial repeat" evidence="3">
    <location>
        <begin position="495"/>
        <end position="563"/>
    </location>
</feature>
<comment type="caution">
    <text evidence="4">The sequence shown here is derived from an EMBL/GenBank/DDBJ whole genome shotgun (WGS) entry which is preliminary data.</text>
</comment>
<keyword evidence="1" id="KW-0812">Transmembrane</keyword>
<feature type="domain" description="Bacterial repeat" evidence="3">
    <location>
        <begin position="1455"/>
        <end position="1527"/>
    </location>
</feature>
<name>A0ABT7DSS5_9ACTN</name>
<feature type="domain" description="Bacterial repeat" evidence="3">
    <location>
        <begin position="750"/>
        <end position="824"/>
    </location>
</feature>
<feature type="domain" description="Bacterial repeat" evidence="3">
    <location>
        <begin position="1187"/>
        <end position="1259"/>
    </location>
</feature>
<evidence type="ECO:0000313" key="4">
    <source>
        <dbReference type="EMBL" id="MDJ1651230.1"/>
    </source>
</evidence>
<keyword evidence="5" id="KW-1185">Reference proteome</keyword>
<proteinExistence type="predicted"/>
<feature type="domain" description="Bacterial repeat" evidence="3">
    <location>
        <begin position="2768"/>
        <end position="2843"/>
    </location>
</feature>
<evidence type="ECO:0000256" key="2">
    <source>
        <dbReference type="SAM" id="SignalP"/>
    </source>
</evidence>
<feature type="transmembrane region" description="Helical" evidence="1">
    <location>
        <begin position="4564"/>
        <end position="4584"/>
    </location>
</feature>
<feature type="domain" description="Bacterial repeat" evidence="3">
    <location>
        <begin position="1100"/>
        <end position="1175"/>
    </location>
</feature>
<evidence type="ECO:0000313" key="5">
    <source>
        <dbReference type="Proteomes" id="UP001232750"/>
    </source>
</evidence>
<feature type="domain" description="Bacterial repeat" evidence="3">
    <location>
        <begin position="2606"/>
        <end position="2671"/>
    </location>
</feature>
<dbReference type="EMBL" id="JASJEU010000020">
    <property type="protein sequence ID" value="MDJ1651230.1"/>
    <property type="molecule type" value="Genomic_DNA"/>
</dbReference>
<feature type="domain" description="Bacterial repeat" evidence="3">
    <location>
        <begin position="3297"/>
        <end position="3368"/>
    </location>
</feature>
<dbReference type="Pfam" id="PF18998">
    <property type="entry name" value="Flg_new_2"/>
    <property type="match status" value="19"/>
</dbReference>
<evidence type="ECO:0000256" key="1">
    <source>
        <dbReference type="SAM" id="Phobius"/>
    </source>
</evidence>
<feature type="domain" description="Bacterial repeat" evidence="3">
    <location>
        <begin position="3126"/>
        <end position="3196"/>
    </location>
</feature>
<keyword evidence="2" id="KW-0732">Signal</keyword>
<feature type="domain" description="Bacterial repeat" evidence="3">
    <location>
        <begin position="4022"/>
        <end position="4102"/>
    </location>
</feature>
<sequence>MRRYAHKILAALLCMCLLISYTPLPASAAGAPEPSVSGSGGFEDNGNGFQATSTVNVLTLQTLEVVSKTEDFAAPLGKISSEKYNLEVVAKGQGALTYDWTRTVYKADDLNAPVTDDISFTYGGTDTKDKSYATYDLWNHVDTLKDGYAYVYKIKVTDETEKSVETTITVTVSSNYTDGERTKDNVSVKGSLHYLAVLNVATLASESPAYSALQQAAAGLIVGNAWQIDLTGTSGQAPFMGKVAVSIPVPVGIPEGTDPVIFGMDSEGKITKYTPKVENGKAVFDTTSLGMFAIAWQGTSQNEHTITVETPEHGSISPSGDDNGQIKVADGGSITFTIRADEGYVLKSLTVDSDDVTGQIVGNTYTFTEVKADHTISATFEAVPVEPETKFSVSASVDGGLLGNGKVAIDNGTPGDTVSTEIEKGKPAIIYFTPNDGYVIDEVKVDLGDGKGAQKVQVIGNSYKISAVTADTTVIVKYKEGTPVPVPTYTVNASVTGGGGTVQPDTQSVKQDATATITVAPDQGYVVDTVTANGADAKNKLDDNTITLQHVDKNINVVVTFKLDKQTFTGTATAGEGGTISPAETTVTQGSSATYYIYPDKDMRLKSLTLTPKDGTASDVASKVVGGVYVLDNVQSDYTLTAEFEASGVVVPEDTYYAVTAFVADLQDGGKGGSISPSGVTRVKAGSSQTFTFLPEEGYVVNTVKVDDGAAFAPQGSSYTVGPVTKNTTIEVTYRSLNSGETQPPVDTFDITATAGSGGTISPSGTIKAAKGGSMPFTFIPNSGYELDQVLIDDVNNADAVKAGSYRFDNVQEPHSIQALFKKKAAPVEPDYYNLTVTAGSDGSASPLGTTRVAAGATQTVFFYPNTGFVVGGVTVTDGDGTTTYTENTAEMTKLTLDAMKSDVSVDVTFRTANTDAGEQTPTITKHKLTSVAETGGTISPAGDIEVIDGESVTYTVTPEAGYTLNTVTASEGSGNVKIETKDNKVTVSEVKGAATIKATFKAEATTPVEPTYRTVTATSNEFGTISPSGQVRVATDRSVTFYLIPDSGKVLKSLKVGGEPVEVIGNSYTLPAGKENVTVAAEFGEPESGQEVPPVPTTYNVTSSASTGGTISPSGVTRVVSGGEMLFTFTPDAGWHLSQVMVDKTDVTSQAQGGSYRVLGITEDTTVRATFERDAAPDVPTPVTVTTSVNDETMGSVSPAGESKVAPGSTQTFYFTPETGYKVTQVIVNDTVIPWSGLSYTLANITANTTLEVTFAAVDTEGGEVPPVVPDMHTVSATVPNGNGSVSPATAQVADKGSLLLTFTPSEGYVLKSVKEGETDYTSQVTASGTLRLTNVTTGHELTVEFVPASEQPTNPDAPEYRTISASSGDGGSLSPEGDVRVPMGGEQSFVVRPNDGKKLKSLTLTNGTNSQVVTDEVTNGVYTLTVQEDYTLYAEFTALEEGDSKPSVPDTHKVTATAGPGGTISPSGTFEAADNSTVTFVLTPDAGYELKEVKDGSTVLAVTDGACTLDMGTSDHTVTATFAPKSIVDPQPSYHTVTASVEGGNGSVSPAGATRVKDGGTQTFLFTPDDASQYTLNEVKVNNVPVAVDGFTYTLTDVHKDTTVVASFRALEDNEPNPTPPDTFKITADAGQGGSVSPSGDVAVAKGSTPSFTFIPESGWQLSEVTVDNQPVAVQDNIYTFAPVTGDAKLHAEFERVSAPEPPADPIVTATVKDGVGGTITPSGVHTVPRGSSPVYSIVPDEGYKVTSIAIDGRSSAFSGTSFTLFNVTNDTTIEVAFGKKQEGDVTPDPKFYNITAEATAGGTITPEGIVPVAEGEAMNFTFAAIDGYELYKVVIDEGTADAETLENEKLPVNGYRLTNVQAHHAIKAYFAKQGTTPDPEDPDKPTGTAIITVSHGENGTITAVNPDNTITDGKVEVPLGTNQGFKIAASTDYVIEKVTVNGKDIEVPDSPRSEYVYDFENVTTGGSIYATFAPADQPIVKHYIDASADEGGTITPSGKVEVVHGEDAVFTIEPDSTHEIAGVFIGGDSTNKKGELADDKYYTFTNVEADSSIHVTFQEKTTPVEPHTIMVSAGEGGSIMPSGTDGAVKVEDGADITFSIEPNEGYTIESVTVDNKPALDQLANDEYTFKNVTKDHSISATFKEIDVTQQYDVTAHVKDGNGAVAINGGTAAISATTKVNEGGEATITFAPEDGYIINTVSVDRGQGAELVAVTDNSLKVSNITSNVTVTVTYKEEGTTPPDPDTFTVSATAGEGGSITPASQTVKPGESATFHLYPETGYVLDTLTLDDQDVTSDVNGGVYVLKNISKSCELVATFKTTGIEVPDDVYYTVKGSVKDNKGGTVSPSGTVRVKAGASQTFTFVPEEDYTLDTISVNGGDPVKATSLSYTVDSVMANTTVEGTFRAVSSGGEPLPVPTMWDITATAGSGGSISPSGTVQVAQGGSMPFTFIPQAGYEIDEVTIDGTANPDAKAAGAYRFDNVTSTHTIAVTFKQKQVDPTEPDYYNLTVNAGENGSVSPEGTTKVAAGASQTVFFYPKEGFVVGEVTVTDADGTTTYTENTAEMTKLTLDAMKSDVTVDVSFVESKGEPTPQPKTYELTASVLTKGGSISPADVTKAVEGSSVTYTVTPEAGYHVKNVLVNNKTATLKNNSFTVSNIRMDITITVSFELDASTPVEPTYRTVKATSEGPGTISPAGQMRVAADRSMTFYLIPDEGMVLSSLTVNDSPVEVVDNSYTLSAGTDEASVHAVFDEPEGGVTPPPAPVTYEVTSSATTGGTISPSGVTRVVSGGDVLYTFTADAGWHLSTVTVGGTPVTDDVQNNSYRLLGVTENTTVQATFERDTTTPDDQKRYQVEASVAGAGGTISPAGTFEVAPGATQTFYFTPNDTDDNKYRVKSITLDGETFNWSGLSYTLANISQNTTLAVEFEQVPDDEKPPVKPTMYDVTTSSTGDGTVSPLGTTKVAEHGSLLLTFTPNTGSELTSVKVGNDEKISEVSASGTLRLNNITTALTVSATFETKSTQPDNPEVPEYRTIHVTSSAGGSLSPEGDVRVVKGGSQTFIVTPNKDMKLESLTLDGNPVVGFNAETDSTYTLSDVANDCTLRAEFVERDASVDPEPPTPPVSHVITATANQGGTVSPSGTFDAADNSSVTFTFVPEAGYKLSAVTLDDAPITVTNGTYTLSNISGPHELNATFVLETVTPPAPTYHTVTASVEGGSGSVSPAGEIRVRDGGTQTFLFTPAENSVIDKVTVDGQPVVVDGFTYTLTDVHNDVPVKVTFRAATPDDPKPTPPEPLVISASAGQGGSVSPSGDVTVAAGSTPTFTFVPDAGWELAKVTVGGTEVAVQNNSYTFAPVVAPAKLHAEFQRVSNPEPVLDPVITASVNGGRGKISPAGAVTVARGSSQTFSFIPDAGYKVSQITVGGKAFDFSGYSYTIFDVTADTTIGVTFEADSSVEPPAVHTVSSFASAGGIIEPEGDQSVVHGGALSFRFAPYDGYELYRVVVDKDSEAPYELSQDEMAAGTHRISNVQGNRTIHAYFAQQGTNPDPDVDPDQPTGSVIIAASAGEHGSISPAGDVSVTLGQDATFTIAPERGYELATLTVDGQRVSNPGLSYTFPNVQAPHTINATFKASQVLTITAEASAGGTIDPSGTKVLNRGESQTFTFSPDAECELVRVLVDGAEVPQAVADGFYTFDNVVYNHTIRAEFQKKTTQPVEPEYVVIHASAGPNGIVSPSGDVRVKKGENATTFTFMPNQDYVLDDVTVDGESVLSKLNKSQLTLTNVKAETTIYATFHEQELGEPDQELPTMYEVFASATTGGSISPRGAVQVAENQSVSFLVKPNAGYQVKHMLVGAEEKAFTPEGGTFTLDNVTAAQTVRAVFEHIDATEPEDPNLNVDVQVKVKVQQQVNTHDAGVVTPTFTTVEKGGTSEPFYVYPKPGYGVESITANGDHIEFHEIGKASPEPATFSLFGARASLFAEHDEPGAAGGYWFVVPDVTEDLVIDVAFKKLAEGEATPEPVQTHKITARAGAGGSIMPTDLQVPNGESTTFTVKPDSDYVLQSLTVLQNGKSTDATGRIANNQFKLDNTFDLAADTVVSASFQHKETVVDYVVVHASVNGAGGTVSPLEARVERGGNQTFTFKPASDKYVPDTVTVNGVKDANFDGSYTYEIKNVQVESNLVVTFRETQEPTPAPKFYDVTSSVNDKTMGSVSPSGTMSVEEGQSLAFKFTPKADHRLANVLLDGSPVSPSLWASGSYTLGDIRGPHTVQGVFEKVETPQPDKAIVTGQAGPGGRISPATPQTVNVGESVTFTFYPNSGYEVESVTVDGKTAPNPGTSYTVQTTESKNYYLYVTFKSKGNVNPPTPGPSVNTHYITAKAGENGSISPSGTVEVVDGEDAAFVFKPKDDGYVIDYVEVDGKRVDNPGTSYTFENVKAGHKIYVAFRAKGAEPTPPPDVDPTFHIIKAGVTNNYGGIVSPSGEVRVEHGKGQTFSFLPYQGYMVTALCIDGVWMPFNGSSYYLADVSNGHTLEVRFAPIAAPAPTDPIDGINRGLDQGMNLLKTGDANGPLACTVLGLAVLAAGLAVTARRRSTRGDRR</sequence>
<reference evidence="4 5" key="1">
    <citation type="submission" date="2023-05" db="EMBL/GenBank/DDBJ databases">
        <title>Gordonibacter KGMB12511T sp. nov., isolated from faeces of healthy Korean.</title>
        <authorList>
            <person name="Kim H.S."/>
            <person name="Kim J.-S."/>
            <person name="Suh M.K."/>
            <person name="Eom M.K."/>
            <person name="Do H.E."/>
            <person name="Lee J.-S."/>
        </authorList>
    </citation>
    <scope>NUCLEOTIDE SEQUENCE [LARGE SCALE GENOMIC DNA]</scope>
    <source>
        <strain evidence="4 5">KGMB12511</strain>
    </source>
</reference>
<organism evidence="4 5">
    <name type="scientific">Gordonibacter faecis</name>
    <dbReference type="NCBI Taxonomy" id="3047475"/>
    <lineage>
        <taxon>Bacteria</taxon>
        <taxon>Bacillati</taxon>
        <taxon>Actinomycetota</taxon>
        <taxon>Coriobacteriia</taxon>
        <taxon>Eggerthellales</taxon>
        <taxon>Eggerthellaceae</taxon>
        <taxon>Gordonibacter</taxon>
    </lineage>
</organism>
<dbReference type="InterPro" id="IPR044060">
    <property type="entry name" value="Bacterial_rp_domain"/>
</dbReference>
<protein>
    <recommendedName>
        <fullName evidence="3">Bacterial repeat domain-containing protein</fullName>
    </recommendedName>
</protein>
<feature type="signal peptide" evidence="2">
    <location>
        <begin position="1"/>
        <end position="28"/>
    </location>
</feature>
<feature type="domain" description="Bacterial repeat" evidence="3">
    <location>
        <begin position="2071"/>
        <end position="2148"/>
    </location>
</feature>
<feature type="chain" id="PRO_5047020520" description="Bacterial repeat domain-containing protein" evidence="2">
    <location>
        <begin position="29"/>
        <end position="4594"/>
    </location>
</feature>
<dbReference type="RefSeq" id="WP_283832575.1">
    <property type="nucleotide sequence ID" value="NZ_JASJEU010000020.1"/>
</dbReference>
<keyword evidence="1" id="KW-0472">Membrane</keyword>
<feature type="domain" description="Bacterial repeat" evidence="3">
    <location>
        <begin position="2424"/>
        <end position="2497"/>
    </location>
</feature>
<feature type="domain" description="Bacterial repeat" evidence="3">
    <location>
        <begin position="305"/>
        <end position="383"/>
    </location>
</feature>
<feature type="domain" description="Bacterial repeat" evidence="3">
    <location>
        <begin position="2250"/>
        <end position="2301"/>
    </location>
</feature>
<feature type="domain" description="Bacterial repeat" evidence="3">
    <location>
        <begin position="4283"/>
        <end position="4341"/>
    </location>
</feature>
<feature type="domain" description="Bacterial repeat" evidence="3">
    <location>
        <begin position="1627"/>
        <end position="1699"/>
    </location>
</feature>
<accession>A0ABT7DSS5</accession>
<keyword evidence="1" id="KW-1133">Transmembrane helix</keyword>
<feature type="domain" description="Bacterial repeat" evidence="3">
    <location>
        <begin position="928"/>
        <end position="1004"/>
    </location>
</feature>
<evidence type="ECO:0000259" key="3">
    <source>
        <dbReference type="Pfam" id="PF18998"/>
    </source>
</evidence>